<dbReference type="GeneTree" id="ENSGT00940000154487"/>
<protein>
    <recommendedName>
        <fullName evidence="4">Testis expressed 55</fullName>
    </recommendedName>
</protein>
<feature type="compositionally biased region" description="Basic and acidic residues" evidence="1">
    <location>
        <begin position="126"/>
        <end position="171"/>
    </location>
</feature>
<feature type="compositionally biased region" description="Basic and acidic residues" evidence="1">
    <location>
        <begin position="338"/>
        <end position="348"/>
    </location>
</feature>
<evidence type="ECO:0000313" key="2">
    <source>
        <dbReference type="Ensembl" id="ENSMMMP00000011756.1"/>
    </source>
</evidence>
<feature type="compositionally biased region" description="Basic and acidic residues" evidence="1">
    <location>
        <begin position="39"/>
        <end position="51"/>
    </location>
</feature>
<feature type="region of interest" description="Disordered" evidence="1">
    <location>
        <begin position="338"/>
        <end position="366"/>
    </location>
</feature>
<keyword evidence="3" id="KW-1185">Reference proteome</keyword>
<reference evidence="2" key="1">
    <citation type="submission" date="2025-08" db="UniProtKB">
        <authorList>
            <consortium name="Ensembl"/>
        </authorList>
    </citation>
    <scope>IDENTIFICATION</scope>
</reference>
<feature type="compositionally biased region" description="Acidic residues" evidence="1">
    <location>
        <begin position="1"/>
        <end position="17"/>
    </location>
</feature>
<dbReference type="GO" id="GO:0005634">
    <property type="term" value="C:nucleus"/>
    <property type="evidence" value="ECO:0007669"/>
    <property type="project" value="TreeGrafter"/>
</dbReference>
<dbReference type="Pfam" id="PF17819">
    <property type="entry name" value="Tex55"/>
    <property type="match status" value="1"/>
</dbReference>
<feature type="compositionally biased region" description="Basic and acidic residues" evidence="1">
    <location>
        <begin position="181"/>
        <end position="197"/>
    </location>
</feature>
<dbReference type="Proteomes" id="UP000694407">
    <property type="component" value="Unplaced"/>
</dbReference>
<dbReference type="AlphaFoldDB" id="A0A8C5ZA05"/>
<evidence type="ECO:0008006" key="4">
    <source>
        <dbReference type="Google" id="ProtNLM"/>
    </source>
</evidence>
<feature type="compositionally biased region" description="Polar residues" evidence="1">
    <location>
        <begin position="81"/>
        <end position="93"/>
    </location>
</feature>
<proteinExistence type="predicted"/>
<dbReference type="PANTHER" id="PTHR47110">
    <property type="entry name" value="TESTIS-SPECIFIC EXPRESSED PROTEIN 55"/>
    <property type="match status" value="1"/>
</dbReference>
<accession>A0A8C5ZA05</accession>
<feature type="region of interest" description="Disordered" evidence="1">
    <location>
        <begin position="1"/>
        <end position="197"/>
    </location>
</feature>
<dbReference type="Ensembl" id="ENSMMMT00000013426.1">
    <property type="protein sequence ID" value="ENSMMMP00000011756.1"/>
    <property type="gene ID" value="ENSMMMG00000010526.1"/>
</dbReference>
<dbReference type="InterPro" id="IPR048377">
    <property type="entry name" value="TEX55_DD"/>
</dbReference>
<dbReference type="CDD" id="cd22975">
    <property type="entry name" value="DD_TEX55"/>
    <property type="match status" value="1"/>
</dbReference>
<evidence type="ECO:0000313" key="3">
    <source>
        <dbReference type="Proteomes" id="UP000694407"/>
    </source>
</evidence>
<dbReference type="InterPro" id="IPR040760">
    <property type="entry name" value="Tex55"/>
</dbReference>
<dbReference type="PANTHER" id="PTHR47110:SF1">
    <property type="entry name" value="TESTIS-SPECIFIC EXPRESSED PROTEIN 55"/>
    <property type="match status" value="1"/>
</dbReference>
<organism evidence="2 3">
    <name type="scientific">Marmota marmota marmota</name>
    <name type="common">Alpine marmot</name>
    <dbReference type="NCBI Taxonomy" id="9994"/>
    <lineage>
        <taxon>Eukaryota</taxon>
        <taxon>Metazoa</taxon>
        <taxon>Chordata</taxon>
        <taxon>Craniata</taxon>
        <taxon>Vertebrata</taxon>
        <taxon>Euteleostomi</taxon>
        <taxon>Mammalia</taxon>
        <taxon>Eutheria</taxon>
        <taxon>Euarchontoglires</taxon>
        <taxon>Glires</taxon>
        <taxon>Rodentia</taxon>
        <taxon>Sciuromorpha</taxon>
        <taxon>Sciuridae</taxon>
        <taxon>Xerinae</taxon>
        <taxon>Marmotini</taxon>
        <taxon>Marmota</taxon>
    </lineage>
</organism>
<evidence type="ECO:0000256" key="1">
    <source>
        <dbReference type="SAM" id="MobiDB-lite"/>
    </source>
</evidence>
<reference evidence="2" key="2">
    <citation type="submission" date="2025-09" db="UniProtKB">
        <authorList>
            <consortium name="Ensembl"/>
        </authorList>
    </citation>
    <scope>IDENTIFICATION</scope>
</reference>
<name>A0A8C5ZA05_MARMA</name>
<sequence>MDAPEEEDPGESLEEESPATPPTAGHTDNQEEDNQENQDQEKAYEQTHYRIADQNGQRVSGAPEPFMSDQSNQKDSEHLENSSYDQADLQSSEQTDDKAYDQVENVAAGETDGQAPGLIEEGTSEQTERSSSRQEEKRASEQADRAEGRASIQTDHRMSSQTEERTYEQTGDRLSIPFDPRTSKQEDSLAEKTSEKVDQVDYVKTLYNIDHQATEGAEQQTFDQADQLKVGKDDYSRPDQAEHLIDKEAYPKDYQYSYGSEYGLLPQFRDDKEAQDRPQPCTFEDSEIYLKSALSSEIEKGGISPTQSHYPIDTRFTGHFPTKDQSFYQRLPSISTKSDDVTQEKYESAEFSPVESEQEKSSHMSKQGIYKKRLPPVVYEDPYQVSLQYMEKHQILQIFQITENLVYEKPEDPLSFMLFQVWNRRKRTTFSFALL</sequence>